<dbReference type="PANTHER" id="PTHR21340">
    <property type="entry name" value="DIADENOSINE 5,5-P1,P4-TETRAPHOSPHATE PYROPHOSPHOHYDROLASE MUTT"/>
    <property type="match status" value="1"/>
</dbReference>
<dbReference type="InterPro" id="IPR051325">
    <property type="entry name" value="Nudix_hydrolase_domain"/>
</dbReference>
<dbReference type="InterPro" id="IPR013078">
    <property type="entry name" value="His_Pase_superF_clade-1"/>
</dbReference>
<dbReference type="InterPro" id="IPR020084">
    <property type="entry name" value="NUDIX_hydrolase_CS"/>
</dbReference>
<dbReference type="AlphaFoldDB" id="A0A2N6PHT1"/>
<sequence length="324" mass="35853">MSPTPVSTAGESARLKADVLAGGAVCWRETSAGLEVLLVHRPKYNDWSWPKGKVEKGETLPECAVREVEEETGLKIHLGLPLPAARYTVGKNLQKHVAYWAAEVTGEAKLKASDPKEIDDIGWFSVERARQLLTLFADREQLDKVEHARHTGSLRAWPLIIVRHGKAFPRAKWHETEHVRPLLAVGTRQAMALTNLLGAWNLQKLVSSPWKRCVATLKPVAAATGFRIKQVSALSEKGNADSPKKTVKALTKLLYKGRPVAVCTHRPVLPTVLDFIADHAPKGLAAHLPDKDPYMNPGEILVAYVRPGEVPRIVEVERYRPIDT</sequence>
<reference evidence="5 6" key="1">
    <citation type="submission" date="2017-09" db="EMBL/GenBank/DDBJ databases">
        <title>Bacterial strain isolated from the female urinary microbiota.</title>
        <authorList>
            <person name="Thomas-White K."/>
            <person name="Kumar N."/>
            <person name="Forster S."/>
            <person name="Putonti C."/>
            <person name="Lawley T."/>
            <person name="Wolfe A.J."/>
        </authorList>
    </citation>
    <scope>NUCLEOTIDE SEQUENCE [LARGE SCALE GENOMIC DNA]</scope>
    <source>
        <strain evidence="5 6">UMB0680</strain>
    </source>
</reference>
<evidence type="ECO:0000256" key="1">
    <source>
        <dbReference type="ARBA" id="ARBA00005582"/>
    </source>
</evidence>
<organism evidence="5 6">
    <name type="scientific">Brevibacterium luteolum</name>
    <dbReference type="NCBI Taxonomy" id="199591"/>
    <lineage>
        <taxon>Bacteria</taxon>
        <taxon>Bacillati</taxon>
        <taxon>Actinomycetota</taxon>
        <taxon>Actinomycetes</taxon>
        <taxon>Micrococcales</taxon>
        <taxon>Brevibacteriaceae</taxon>
        <taxon>Brevibacterium</taxon>
    </lineage>
</organism>
<dbReference type="SUPFAM" id="SSF55811">
    <property type="entry name" value="Nudix"/>
    <property type="match status" value="1"/>
</dbReference>
<dbReference type="GO" id="GO:0004081">
    <property type="term" value="F:bis(5'-nucleosyl)-tetraphosphatase (asymmetrical) activity"/>
    <property type="evidence" value="ECO:0007669"/>
    <property type="project" value="TreeGrafter"/>
</dbReference>
<dbReference type="InterPro" id="IPR015797">
    <property type="entry name" value="NUDIX_hydrolase-like_dom_sf"/>
</dbReference>
<dbReference type="PANTHER" id="PTHR21340:SF0">
    <property type="entry name" value="BIS(5'-NUCLEOSYL)-TETRAPHOSPHATASE [ASYMMETRICAL]"/>
    <property type="match status" value="1"/>
</dbReference>
<dbReference type="InterPro" id="IPR000086">
    <property type="entry name" value="NUDIX_hydrolase_dom"/>
</dbReference>
<name>A0A2N6PHT1_9MICO</name>
<dbReference type="SUPFAM" id="SSF53254">
    <property type="entry name" value="Phosphoglycerate mutase-like"/>
    <property type="match status" value="1"/>
</dbReference>
<comment type="similarity">
    <text evidence="1 3">Belongs to the Nudix hydrolase family.</text>
</comment>
<dbReference type="Proteomes" id="UP000235703">
    <property type="component" value="Unassembled WGS sequence"/>
</dbReference>
<dbReference type="Pfam" id="PF00293">
    <property type="entry name" value="NUDIX"/>
    <property type="match status" value="1"/>
</dbReference>
<evidence type="ECO:0000313" key="6">
    <source>
        <dbReference type="Proteomes" id="UP000235703"/>
    </source>
</evidence>
<evidence type="ECO:0000313" key="5">
    <source>
        <dbReference type="EMBL" id="PMB98236.1"/>
    </source>
</evidence>
<dbReference type="Pfam" id="PF00300">
    <property type="entry name" value="His_Phos_1"/>
    <property type="match status" value="1"/>
</dbReference>
<dbReference type="SMART" id="SM00855">
    <property type="entry name" value="PGAM"/>
    <property type="match status" value="1"/>
</dbReference>
<keyword evidence="6" id="KW-1185">Reference proteome</keyword>
<gene>
    <name evidence="5" type="ORF">CJ198_07675</name>
</gene>
<dbReference type="GO" id="GO:0006754">
    <property type="term" value="P:ATP biosynthetic process"/>
    <property type="evidence" value="ECO:0007669"/>
    <property type="project" value="TreeGrafter"/>
</dbReference>
<feature type="domain" description="Nudix hydrolase" evidence="4">
    <location>
        <begin position="17"/>
        <end position="146"/>
    </location>
</feature>
<dbReference type="PRINTS" id="PR00502">
    <property type="entry name" value="NUDIXFAMILY"/>
</dbReference>
<dbReference type="OrthoDB" id="4287477at2"/>
<dbReference type="GO" id="GO:0006167">
    <property type="term" value="P:AMP biosynthetic process"/>
    <property type="evidence" value="ECO:0007669"/>
    <property type="project" value="TreeGrafter"/>
</dbReference>
<dbReference type="CDD" id="cd03673">
    <property type="entry name" value="NUDIX_Ap6A_hydrolase"/>
    <property type="match status" value="1"/>
</dbReference>
<dbReference type="PROSITE" id="PS51462">
    <property type="entry name" value="NUDIX"/>
    <property type="match status" value="1"/>
</dbReference>
<dbReference type="CDD" id="cd07067">
    <property type="entry name" value="HP_PGM_like"/>
    <property type="match status" value="1"/>
</dbReference>
<accession>A0A2N6PHT1</accession>
<proteinExistence type="inferred from homology"/>
<dbReference type="Gene3D" id="3.90.79.10">
    <property type="entry name" value="Nucleoside Triphosphate Pyrophosphohydrolase"/>
    <property type="match status" value="1"/>
</dbReference>
<keyword evidence="2 3" id="KW-0378">Hydrolase</keyword>
<evidence type="ECO:0000256" key="3">
    <source>
        <dbReference type="RuleBase" id="RU003476"/>
    </source>
</evidence>
<dbReference type="InterPro" id="IPR029033">
    <property type="entry name" value="His_PPase_superfam"/>
</dbReference>
<dbReference type="RefSeq" id="WP_102162032.1">
    <property type="nucleotide sequence ID" value="NZ_JBIQEQ010000003.1"/>
</dbReference>
<evidence type="ECO:0000259" key="4">
    <source>
        <dbReference type="PROSITE" id="PS51462"/>
    </source>
</evidence>
<evidence type="ECO:0000256" key="2">
    <source>
        <dbReference type="ARBA" id="ARBA00022801"/>
    </source>
</evidence>
<dbReference type="PROSITE" id="PS00893">
    <property type="entry name" value="NUDIX_BOX"/>
    <property type="match status" value="1"/>
</dbReference>
<dbReference type="InterPro" id="IPR020476">
    <property type="entry name" value="Nudix_hydrolase"/>
</dbReference>
<dbReference type="EMBL" id="PNFZ01000003">
    <property type="protein sequence ID" value="PMB98236.1"/>
    <property type="molecule type" value="Genomic_DNA"/>
</dbReference>
<dbReference type="Gene3D" id="3.40.50.1240">
    <property type="entry name" value="Phosphoglycerate mutase-like"/>
    <property type="match status" value="1"/>
</dbReference>
<comment type="caution">
    <text evidence="5">The sequence shown here is derived from an EMBL/GenBank/DDBJ whole genome shotgun (WGS) entry which is preliminary data.</text>
</comment>
<protein>
    <submittedName>
        <fullName evidence="5">NTP pyrophosphohydrolase</fullName>
    </submittedName>
</protein>